<evidence type="ECO:0008006" key="3">
    <source>
        <dbReference type="Google" id="ProtNLM"/>
    </source>
</evidence>
<organism evidence="1 2">
    <name type="scientific">candidate division WWE3 bacterium RIFOXYD1_FULL_39_9</name>
    <dbReference type="NCBI Taxonomy" id="1802649"/>
    <lineage>
        <taxon>Bacteria</taxon>
        <taxon>Katanobacteria</taxon>
    </lineage>
</organism>
<proteinExistence type="predicted"/>
<accession>A0A1F4X3P2</accession>
<sequence>MPKYISVKVEPDDKIISIKLNKFNQKALDAVHYRLVWGANRIRNRMINLMRHTPKTGKKYRRGKKWHIASSPGNAPAVDRGQLIRSIVMDEGIDYVEVGVKSGAPYAAALEEGTSKAGRGRKTKILPRPFLKPSVAAEMPRIESRIYYDLNRLGL</sequence>
<gene>
    <name evidence="1" type="ORF">A2619_05835</name>
</gene>
<name>A0A1F4X3P2_UNCKA</name>
<protein>
    <recommendedName>
        <fullName evidence="3">Phage virion morphogenesis protein</fullName>
    </recommendedName>
</protein>
<dbReference type="EMBL" id="MEWG01000046">
    <property type="protein sequence ID" value="OGC76308.1"/>
    <property type="molecule type" value="Genomic_DNA"/>
</dbReference>
<reference evidence="1 2" key="1">
    <citation type="journal article" date="2016" name="Nat. Commun.">
        <title>Thousands of microbial genomes shed light on interconnected biogeochemical processes in an aquifer system.</title>
        <authorList>
            <person name="Anantharaman K."/>
            <person name="Brown C.T."/>
            <person name="Hug L.A."/>
            <person name="Sharon I."/>
            <person name="Castelle C.J."/>
            <person name="Probst A.J."/>
            <person name="Thomas B.C."/>
            <person name="Singh A."/>
            <person name="Wilkins M.J."/>
            <person name="Karaoz U."/>
            <person name="Brodie E.L."/>
            <person name="Williams K.H."/>
            <person name="Hubbard S.S."/>
            <person name="Banfield J.F."/>
        </authorList>
    </citation>
    <scope>NUCLEOTIDE SEQUENCE [LARGE SCALE GENOMIC DNA]</scope>
</reference>
<evidence type="ECO:0000313" key="1">
    <source>
        <dbReference type="EMBL" id="OGC76308.1"/>
    </source>
</evidence>
<dbReference type="Proteomes" id="UP000176815">
    <property type="component" value="Unassembled WGS sequence"/>
</dbReference>
<comment type="caution">
    <text evidence="1">The sequence shown here is derived from an EMBL/GenBank/DDBJ whole genome shotgun (WGS) entry which is preliminary data.</text>
</comment>
<dbReference type="AlphaFoldDB" id="A0A1F4X3P2"/>
<evidence type="ECO:0000313" key="2">
    <source>
        <dbReference type="Proteomes" id="UP000176815"/>
    </source>
</evidence>